<keyword evidence="1" id="KW-0732">Signal</keyword>
<reference evidence="2 3" key="1">
    <citation type="journal article" date="2011" name="J. Bacteriol.">
        <title>Genome sequence of Chthoniobacter flavus Ellin428, an aerobic heterotrophic soil bacterium.</title>
        <authorList>
            <person name="Kant R."/>
            <person name="van Passel M.W."/>
            <person name="Palva A."/>
            <person name="Lucas S."/>
            <person name="Lapidus A."/>
            <person name="Glavina Del Rio T."/>
            <person name="Dalin E."/>
            <person name="Tice H."/>
            <person name="Bruce D."/>
            <person name="Goodwin L."/>
            <person name="Pitluck S."/>
            <person name="Larimer F.W."/>
            <person name="Land M.L."/>
            <person name="Hauser L."/>
            <person name="Sangwan P."/>
            <person name="de Vos W.M."/>
            <person name="Janssen P.H."/>
            <person name="Smidt H."/>
        </authorList>
    </citation>
    <scope>NUCLEOTIDE SEQUENCE [LARGE SCALE GENOMIC DNA]</scope>
    <source>
        <strain evidence="2 3">Ellin428</strain>
    </source>
</reference>
<accession>B4CVY6</accession>
<dbReference type="InParanoid" id="B4CVY6"/>
<dbReference type="EMBL" id="ABVL01000002">
    <property type="protein sequence ID" value="EDY21578.1"/>
    <property type="molecule type" value="Genomic_DNA"/>
</dbReference>
<gene>
    <name evidence="2" type="ORF">CfE428DRAFT_0823</name>
</gene>
<sequence length="143" mass="15340" precursor="true">MKRLFLTLLCASLTATTALCAATDGEVAARRTALDIAGAFTNDGFKLRDGYWAGSFEPGKAKLLQVNLYAGNQYYFTLGATPAAKKVRVTVYDETGKPVATEDYQDTSVASVGFSPDNSGVFFVKVEVVDGAASDYCLVYSYK</sequence>
<feature type="chain" id="PRO_5002802771" description="Peptidase domain protein" evidence="1">
    <location>
        <begin position="22"/>
        <end position="143"/>
    </location>
</feature>
<evidence type="ECO:0000313" key="3">
    <source>
        <dbReference type="Proteomes" id="UP000005824"/>
    </source>
</evidence>
<dbReference type="AlphaFoldDB" id="B4CVY6"/>
<keyword evidence="3" id="KW-1185">Reference proteome</keyword>
<evidence type="ECO:0000313" key="2">
    <source>
        <dbReference type="EMBL" id="EDY21578.1"/>
    </source>
</evidence>
<organism evidence="2 3">
    <name type="scientific">Chthoniobacter flavus Ellin428</name>
    <dbReference type="NCBI Taxonomy" id="497964"/>
    <lineage>
        <taxon>Bacteria</taxon>
        <taxon>Pseudomonadati</taxon>
        <taxon>Verrucomicrobiota</taxon>
        <taxon>Spartobacteria</taxon>
        <taxon>Chthoniobacterales</taxon>
        <taxon>Chthoniobacteraceae</taxon>
        <taxon>Chthoniobacter</taxon>
    </lineage>
</organism>
<name>B4CVY6_9BACT</name>
<dbReference type="STRING" id="497964.CfE428DRAFT_0823"/>
<dbReference type="Proteomes" id="UP000005824">
    <property type="component" value="Unassembled WGS sequence"/>
</dbReference>
<comment type="caution">
    <text evidence="2">The sequence shown here is derived from an EMBL/GenBank/DDBJ whole genome shotgun (WGS) entry which is preliminary data.</text>
</comment>
<dbReference type="Gene3D" id="2.60.120.380">
    <property type="match status" value="1"/>
</dbReference>
<dbReference type="RefSeq" id="WP_006978150.1">
    <property type="nucleotide sequence ID" value="NZ_ABVL01000002.1"/>
</dbReference>
<evidence type="ECO:0000256" key="1">
    <source>
        <dbReference type="SAM" id="SignalP"/>
    </source>
</evidence>
<proteinExistence type="predicted"/>
<feature type="signal peptide" evidence="1">
    <location>
        <begin position="1"/>
        <end position="21"/>
    </location>
</feature>
<evidence type="ECO:0008006" key="4">
    <source>
        <dbReference type="Google" id="ProtNLM"/>
    </source>
</evidence>
<protein>
    <recommendedName>
        <fullName evidence="4">Peptidase domain protein</fullName>
    </recommendedName>
</protein>